<gene>
    <name evidence="16" type="ORF">MNBD_GAMMA11-3367</name>
</gene>
<evidence type="ECO:0000256" key="8">
    <source>
        <dbReference type="ARBA" id="ARBA00023012"/>
    </source>
</evidence>
<feature type="domain" description="PAC" evidence="14">
    <location>
        <begin position="325"/>
        <end position="375"/>
    </location>
</feature>
<dbReference type="SMART" id="SM00304">
    <property type="entry name" value="HAMP"/>
    <property type="match status" value="1"/>
</dbReference>
<dbReference type="InterPro" id="IPR033417">
    <property type="entry name" value="CHASE8"/>
</dbReference>
<feature type="domain" description="Histidine kinase" evidence="12">
    <location>
        <begin position="418"/>
        <end position="507"/>
    </location>
</feature>
<evidence type="ECO:0000259" key="15">
    <source>
        <dbReference type="PROSITE" id="PS50885"/>
    </source>
</evidence>
<accession>A0A3B0XUR4</accession>
<evidence type="ECO:0000256" key="3">
    <source>
        <dbReference type="ARBA" id="ARBA00012438"/>
    </source>
</evidence>
<dbReference type="InterPro" id="IPR003660">
    <property type="entry name" value="HAMP_dom"/>
</dbReference>
<dbReference type="Pfam" id="PF00672">
    <property type="entry name" value="HAMP"/>
    <property type="match status" value="1"/>
</dbReference>
<dbReference type="InterPro" id="IPR000014">
    <property type="entry name" value="PAS"/>
</dbReference>
<keyword evidence="11" id="KW-1133">Transmembrane helix</keyword>
<comment type="subcellular location">
    <subcellularLocation>
        <location evidence="2">Membrane</location>
    </subcellularLocation>
</comment>
<dbReference type="GO" id="GO:0009927">
    <property type="term" value="F:histidine phosphotransfer kinase activity"/>
    <property type="evidence" value="ECO:0007669"/>
    <property type="project" value="TreeGrafter"/>
</dbReference>
<evidence type="ECO:0000259" key="12">
    <source>
        <dbReference type="PROSITE" id="PS50109"/>
    </source>
</evidence>
<reference evidence="16" key="1">
    <citation type="submission" date="2018-06" db="EMBL/GenBank/DDBJ databases">
        <authorList>
            <person name="Zhirakovskaya E."/>
        </authorList>
    </citation>
    <scope>NUCLEOTIDE SEQUENCE</scope>
</reference>
<keyword evidence="5" id="KW-0547">Nucleotide-binding</keyword>
<dbReference type="Gene3D" id="3.30.450.20">
    <property type="entry name" value="PAS domain"/>
    <property type="match status" value="1"/>
</dbReference>
<feature type="transmembrane region" description="Helical" evidence="11">
    <location>
        <begin position="166"/>
        <end position="189"/>
    </location>
</feature>
<dbReference type="NCBIfam" id="TIGR00229">
    <property type="entry name" value="sensory_box"/>
    <property type="match status" value="1"/>
</dbReference>
<dbReference type="PANTHER" id="PTHR43047">
    <property type="entry name" value="TWO-COMPONENT HISTIDINE PROTEIN KINASE"/>
    <property type="match status" value="1"/>
</dbReference>
<evidence type="ECO:0000256" key="10">
    <source>
        <dbReference type="SAM" id="Coils"/>
    </source>
</evidence>
<feature type="coiled-coil region" evidence="10">
    <location>
        <begin position="366"/>
        <end position="411"/>
    </location>
</feature>
<keyword evidence="7" id="KW-0067">ATP-binding</keyword>
<keyword evidence="10" id="KW-0175">Coiled coil</keyword>
<keyword evidence="11" id="KW-0812">Transmembrane</keyword>
<feature type="non-terminal residue" evidence="16">
    <location>
        <position position="507"/>
    </location>
</feature>
<evidence type="ECO:0000256" key="5">
    <source>
        <dbReference type="ARBA" id="ARBA00022741"/>
    </source>
</evidence>
<dbReference type="InterPro" id="IPR003661">
    <property type="entry name" value="HisK_dim/P_dom"/>
</dbReference>
<keyword evidence="9 11" id="KW-0472">Membrane</keyword>
<dbReference type="PANTHER" id="PTHR43047:SF72">
    <property type="entry name" value="OSMOSENSING HISTIDINE PROTEIN KINASE SLN1"/>
    <property type="match status" value="1"/>
</dbReference>
<evidence type="ECO:0000256" key="9">
    <source>
        <dbReference type="ARBA" id="ARBA00023136"/>
    </source>
</evidence>
<dbReference type="AlphaFoldDB" id="A0A3B0XUR4"/>
<evidence type="ECO:0000313" key="16">
    <source>
        <dbReference type="EMBL" id="VAW59904.1"/>
    </source>
</evidence>
<dbReference type="PROSITE" id="PS50885">
    <property type="entry name" value="HAMP"/>
    <property type="match status" value="1"/>
</dbReference>
<dbReference type="InterPro" id="IPR000700">
    <property type="entry name" value="PAS-assoc_C"/>
</dbReference>
<dbReference type="EC" id="2.7.13.3" evidence="3"/>
<evidence type="ECO:0000256" key="4">
    <source>
        <dbReference type="ARBA" id="ARBA00022679"/>
    </source>
</evidence>
<dbReference type="Gene3D" id="1.10.287.130">
    <property type="match status" value="1"/>
</dbReference>
<dbReference type="SMART" id="SM00388">
    <property type="entry name" value="HisKA"/>
    <property type="match status" value="1"/>
</dbReference>
<evidence type="ECO:0000256" key="1">
    <source>
        <dbReference type="ARBA" id="ARBA00000085"/>
    </source>
</evidence>
<dbReference type="GO" id="GO:0000155">
    <property type="term" value="F:phosphorelay sensor kinase activity"/>
    <property type="evidence" value="ECO:0007669"/>
    <property type="project" value="InterPro"/>
</dbReference>
<dbReference type="Pfam" id="PF13426">
    <property type="entry name" value="PAS_9"/>
    <property type="match status" value="1"/>
</dbReference>
<name>A0A3B0XUR4_9ZZZZ</name>
<evidence type="ECO:0000256" key="6">
    <source>
        <dbReference type="ARBA" id="ARBA00022777"/>
    </source>
</evidence>
<evidence type="ECO:0000256" key="11">
    <source>
        <dbReference type="SAM" id="Phobius"/>
    </source>
</evidence>
<evidence type="ECO:0000259" key="14">
    <source>
        <dbReference type="PROSITE" id="PS50113"/>
    </source>
</evidence>
<dbReference type="GO" id="GO:0005524">
    <property type="term" value="F:ATP binding"/>
    <property type="evidence" value="ECO:0007669"/>
    <property type="project" value="UniProtKB-KW"/>
</dbReference>
<sequence length="507" mass="57185">MKKGPGNTRKNAIFRLFMSMSIKHKLMVIIMSVSLIGLGTAGSSILINELGSLNDIQRIDLRVMADIVAETSSGFLIFNDADGAAASLASLHAKKQITRAILFDRKKQIFVIHTRNRDDRGVSYNKIRKIKNARTGVFYAWKDIVVDGNLAGYLYLESDDSLINEFITSTIVGLLLIMTVAALITYMLASRLQRIISEPIEHLTETASKITAQQNYGLRAEKESEDEIGVLTDEFNKMLTQLEIRNKELIESENKFREVVEQSVDSLFIINDAWDFVDVNYAACQSLGYEREELFKLNMRDVDNKYNETEKLDALLKKLKIDSHQTIDSEHIRKNGLKFPVEIRLGLVNIEGGSFVLASARDITERKLAQEKLQQANDMLEAKVNERTRELRSANIELSVAKEKAEAANHAKSLFLANMSHEIRTPMNVVIGFTDVLSSSGLNDKQMKYVKSIQSGSRNLLSLINDILDLSKIEAGKMKIQYAEVHIKYLLEEIRQVFSISAKEKGL</sequence>
<dbReference type="InterPro" id="IPR005467">
    <property type="entry name" value="His_kinase_dom"/>
</dbReference>
<dbReference type="PROSITE" id="PS50112">
    <property type="entry name" value="PAS"/>
    <property type="match status" value="1"/>
</dbReference>
<dbReference type="SUPFAM" id="SSF47384">
    <property type="entry name" value="Homodimeric domain of signal transducing histidine kinase"/>
    <property type="match status" value="1"/>
</dbReference>
<dbReference type="PROSITE" id="PS50109">
    <property type="entry name" value="HIS_KIN"/>
    <property type="match status" value="1"/>
</dbReference>
<dbReference type="Pfam" id="PF00512">
    <property type="entry name" value="HisKA"/>
    <property type="match status" value="1"/>
</dbReference>
<feature type="domain" description="HAMP" evidence="15">
    <location>
        <begin position="194"/>
        <end position="247"/>
    </location>
</feature>
<dbReference type="InterPro" id="IPR036097">
    <property type="entry name" value="HisK_dim/P_sf"/>
</dbReference>
<comment type="catalytic activity">
    <reaction evidence="1">
        <text>ATP + protein L-histidine = ADP + protein N-phospho-L-histidine.</text>
        <dbReference type="EC" id="2.7.13.3"/>
    </reaction>
</comment>
<keyword evidence="6" id="KW-0418">Kinase</keyword>
<proteinExistence type="predicted"/>
<dbReference type="CDD" id="cd06225">
    <property type="entry name" value="HAMP"/>
    <property type="match status" value="1"/>
</dbReference>
<evidence type="ECO:0000256" key="2">
    <source>
        <dbReference type="ARBA" id="ARBA00004370"/>
    </source>
</evidence>
<protein>
    <recommendedName>
        <fullName evidence="3">histidine kinase</fullName>
        <ecNumber evidence="3">2.7.13.3</ecNumber>
    </recommendedName>
</protein>
<dbReference type="Pfam" id="PF17152">
    <property type="entry name" value="CHASE8"/>
    <property type="match status" value="1"/>
</dbReference>
<dbReference type="FunFam" id="1.10.287.130:FF:000038">
    <property type="entry name" value="Sensory transduction histidine kinase"/>
    <property type="match status" value="1"/>
</dbReference>
<dbReference type="CDD" id="cd00082">
    <property type="entry name" value="HisKA"/>
    <property type="match status" value="1"/>
</dbReference>
<dbReference type="InterPro" id="IPR035965">
    <property type="entry name" value="PAS-like_dom_sf"/>
</dbReference>
<organism evidence="16">
    <name type="scientific">hydrothermal vent metagenome</name>
    <dbReference type="NCBI Taxonomy" id="652676"/>
    <lineage>
        <taxon>unclassified sequences</taxon>
        <taxon>metagenomes</taxon>
        <taxon>ecological metagenomes</taxon>
    </lineage>
</organism>
<dbReference type="SUPFAM" id="SSF158472">
    <property type="entry name" value="HAMP domain-like"/>
    <property type="match status" value="1"/>
</dbReference>
<dbReference type="Gene3D" id="6.10.340.10">
    <property type="match status" value="1"/>
</dbReference>
<dbReference type="CDD" id="cd00130">
    <property type="entry name" value="PAS"/>
    <property type="match status" value="1"/>
</dbReference>
<feature type="domain" description="PAS" evidence="13">
    <location>
        <begin position="252"/>
        <end position="294"/>
    </location>
</feature>
<dbReference type="PROSITE" id="PS50113">
    <property type="entry name" value="PAC"/>
    <property type="match status" value="1"/>
</dbReference>
<evidence type="ECO:0000259" key="13">
    <source>
        <dbReference type="PROSITE" id="PS50112"/>
    </source>
</evidence>
<dbReference type="EMBL" id="UOFG01000101">
    <property type="protein sequence ID" value="VAW59904.1"/>
    <property type="molecule type" value="Genomic_DNA"/>
</dbReference>
<evidence type="ECO:0000256" key="7">
    <source>
        <dbReference type="ARBA" id="ARBA00022840"/>
    </source>
</evidence>
<dbReference type="SUPFAM" id="SSF55785">
    <property type="entry name" value="PYP-like sensor domain (PAS domain)"/>
    <property type="match status" value="1"/>
</dbReference>
<dbReference type="GO" id="GO:0005886">
    <property type="term" value="C:plasma membrane"/>
    <property type="evidence" value="ECO:0007669"/>
    <property type="project" value="TreeGrafter"/>
</dbReference>
<keyword evidence="8" id="KW-0902">Two-component regulatory system</keyword>
<keyword evidence="4" id="KW-0808">Transferase</keyword>